<reference evidence="1" key="1">
    <citation type="submission" date="2021-08" db="EMBL/GenBank/DDBJ databases">
        <title>The first chromosome-level gecko genome reveals the dynamic sex chromosomes of Neotropical dwarf geckos (Sphaerodactylidae: Sphaerodactylus).</title>
        <authorList>
            <person name="Pinto B.J."/>
            <person name="Keating S.E."/>
            <person name="Gamble T."/>
        </authorList>
    </citation>
    <scope>NUCLEOTIDE SEQUENCE</scope>
    <source>
        <strain evidence="1">TG3544</strain>
    </source>
</reference>
<evidence type="ECO:0000313" key="2">
    <source>
        <dbReference type="Proteomes" id="UP000827872"/>
    </source>
</evidence>
<protein>
    <submittedName>
        <fullName evidence="1">Uncharacterized protein</fullName>
    </submittedName>
</protein>
<keyword evidence="2" id="KW-1185">Reference proteome</keyword>
<gene>
    <name evidence="1" type="ORF">K3G42_014421</name>
</gene>
<name>A0ACB8FNU7_9SAUR</name>
<dbReference type="Proteomes" id="UP000827872">
    <property type="component" value="Linkage Group LG06"/>
</dbReference>
<dbReference type="EMBL" id="CM037619">
    <property type="protein sequence ID" value="KAH8006846.1"/>
    <property type="molecule type" value="Genomic_DNA"/>
</dbReference>
<organism evidence="1 2">
    <name type="scientific">Sphaerodactylus townsendi</name>
    <dbReference type="NCBI Taxonomy" id="933632"/>
    <lineage>
        <taxon>Eukaryota</taxon>
        <taxon>Metazoa</taxon>
        <taxon>Chordata</taxon>
        <taxon>Craniata</taxon>
        <taxon>Vertebrata</taxon>
        <taxon>Euteleostomi</taxon>
        <taxon>Lepidosauria</taxon>
        <taxon>Squamata</taxon>
        <taxon>Bifurcata</taxon>
        <taxon>Gekkota</taxon>
        <taxon>Sphaerodactylidae</taxon>
        <taxon>Sphaerodactylus</taxon>
    </lineage>
</organism>
<sequence>MVGGCRFKSNELPPSSQHVTRALCGSDGTKAITVAHWRTGAAQLLRCGFSVRRCRQAPAARFAAESRASALQ</sequence>
<comment type="caution">
    <text evidence="1">The sequence shown here is derived from an EMBL/GenBank/DDBJ whole genome shotgun (WGS) entry which is preliminary data.</text>
</comment>
<proteinExistence type="predicted"/>
<accession>A0ACB8FNU7</accession>
<evidence type="ECO:0000313" key="1">
    <source>
        <dbReference type="EMBL" id="KAH8006846.1"/>
    </source>
</evidence>